<proteinExistence type="predicted"/>
<accession>A0A8S1E474</accession>
<dbReference type="EMBL" id="CADEPI010000605">
    <property type="protein sequence ID" value="CAB3387668.1"/>
    <property type="molecule type" value="Genomic_DNA"/>
</dbReference>
<gene>
    <name evidence="2" type="ORF">CLODIP_2_CD04715</name>
</gene>
<evidence type="ECO:0000256" key="1">
    <source>
        <dbReference type="SAM" id="MobiDB-lite"/>
    </source>
</evidence>
<keyword evidence="3" id="KW-1185">Reference proteome</keyword>
<dbReference type="Proteomes" id="UP000494165">
    <property type="component" value="Unassembled WGS sequence"/>
</dbReference>
<protein>
    <submittedName>
        <fullName evidence="2">Uncharacterized protein</fullName>
    </submittedName>
</protein>
<comment type="caution">
    <text evidence="2">The sequence shown here is derived from an EMBL/GenBank/DDBJ whole genome shotgun (WGS) entry which is preliminary data.</text>
</comment>
<sequence length="191" mass="21106">MLAPTASPLLTHRLIRILTGLAEPRDEGNFQCPRHRQRQASAGRRPRHRTETIEDEATSTTGDGEQLPGGFGAAAFDAVQHSCEARSEMGSVVCSGRLELTDVPVLQSLVPAQVGARSARTSLTFHRLTRRLLTRRAEMKARLSMSAPPPTASLRWTTRDHRGQQTGIRQHADCSVAEFGIYYLKLKMHPS</sequence>
<feature type="compositionally biased region" description="Basic residues" evidence="1">
    <location>
        <begin position="33"/>
        <end position="48"/>
    </location>
</feature>
<reference evidence="2 3" key="1">
    <citation type="submission" date="2020-04" db="EMBL/GenBank/DDBJ databases">
        <authorList>
            <person name="Alioto T."/>
            <person name="Alioto T."/>
            <person name="Gomez Garrido J."/>
        </authorList>
    </citation>
    <scope>NUCLEOTIDE SEQUENCE [LARGE SCALE GENOMIC DNA]</scope>
</reference>
<evidence type="ECO:0000313" key="2">
    <source>
        <dbReference type="EMBL" id="CAB3387668.1"/>
    </source>
</evidence>
<name>A0A8S1E474_9INSE</name>
<evidence type="ECO:0000313" key="3">
    <source>
        <dbReference type="Proteomes" id="UP000494165"/>
    </source>
</evidence>
<dbReference type="AlphaFoldDB" id="A0A8S1E474"/>
<organism evidence="2 3">
    <name type="scientific">Cloeon dipterum</name>
    <dbReference type="NCBI Taxonomy" id="197152"/>
    <lineage>
        <taxon>Eukaryota</taxon>
        <taxon>Metazoa</taxon>
        <taxon>Ecdysozoa</taxon>
        <taxon>Arthropoda</taxon>
        <taxon>Hexapoda</taxon>
        <taxon>Insecta</taxon>
        <taxon>Pterygota</taxon>
        <taxon>Palaeoptera</taxon>
        <taxon>Ephemeroptera</taxon>
        <taxon>Pisciforma</taxon>
        <taxon>Baetidae</taxon>
        <taxon>Cloeon</taxon>
    </lineage>
</organism>
<feature type="region of interest" description="Disordered" evidence="1">
    <location>
        <begin position="25"/>
        <end position="67"/>
    </location>
</feature>